<dbReference type="Gene3D" id="3.30.40.10">
    <property type="entry name" value="Zinc/RING finger domain, C3HC4 (zinc finger)"/>
    <property type="match status" value="1"/>
</dbReference>
<keyword evidence="2 4" id="KW-0863">Zinc-finger</keyword>
<dbReference type="InterPro" id="IPR013083">
    <property type="entry name" value="Znf_RING/FYVE/PHD"/>
</dbReference>
<dbReference type="PROSITE" id="PS50089">
    <property type="entry name" value="ZF_RING_2"/>
    <property type="match status" value="1"/>
</dbReference>
<dbReference type="InterPro" id="IPR051834">
    <property type="entry name" value="RING_finger_E3_ligase"/>
</dbReference>
<evidence type="ECO:0000256" key="4">
    <source>
        <dbReference type="PROSITE-ProRule" id="PRU00175"/>
    </source>
</evidence>
<dbReference type="PANTHER" id="PTHR45931">
    <property type="entry name" value="SI:CH211-59O9.10"/>
    <property type="match status" value="1"/>
</dbReference>
<dbReference type="Pfam" id="PF13639">
    <property type="entry name" value="zf-RING_2"/>
    <property type="match status" value="1"/>
</dbReference>
<dbReference type="InterPro" id="IPR001841">
    <property type="entry name" value="Znf_RING"/>
</dbReference>
<reference evidence="6" key="1">
    <citation type="submission" date="2023-07" db="EMBL/GenBank/DDBJ databases">
        <authorList>
            <consortium name="AG Swart"/>
            <person name="Singh M."/>
            <person name="Singh A."/>
            <person name="Seah K."/>
            <person name="Emmerich C."/>
        </authorList>
    </citation>
    <scope>NUCLEOTIDE SEQUENCE</scope>
    <source>
        <strain evidence="6">DP1</strain>
    </source>
</reference>
<evidence type="ECO:0000259" key="5">
    <source>
        <dbReference type="PROSITE" id="PS50089"/>
    </source>
</evidence>
<evidence type="ECO:0000256" key="3">
    <source>
        <dbReference type="ARBA" id="ARBA00022833"/>
    </source>
</evidence>
<feature type="domain" description="RING-type" evidence="5">
    <location>
        <begin position="95"/>
        <end position="122"/>
    </location>
</feature>
<accession>A0AAD1XFD6</accession>
<dbReference type="GO" id="GO:0008270">
    <property type="term" value="F:zinc ion binding"/>
    <property type="evidence" value="ECO:0007669"/>
    <property type="project" value="UniProtKB-KW"/>
</dbReference>
<evidence type="ECO:0000256" key="2">
    <source>
        <dbReference type="ARBA" id="ARBA00022771"/>
    </source>
</evidence>
<evidence type="ECO:0000313" key="6">
    <source>
        <dbReference type="EMBL" id="CAI2369973.1"/>
    </source>
</evidence>
<organism evidence="6 7">
    <name type="scientific">Euplotes crassus</name>
    <dbReference type="NCBI Taxonomy" id="5936"/>
    <lineage>
        <taxon>Eukaryota</taxon>
        <taxon>Sar</taxon>
        <taxon>Alveolata</taxon>
        <taxon>Ciliophora</taxon>
        <taxon>Intramacronucleata</taxon>
        <taxon>Spirotrichea</taxon>
        <taxon>Hypotrichia</taxon>
        <taxon>Euplotida</taxon>
        <taxon>Euplotidae</taxon>
        <taxon>Moneuplotes</taxon>
    </lineage>
</organism>
<dbReference type="EMBL" id="CAMPGE010011133">
    <property type="protein sequence ID" value="CAI2369973.1"/>
    <property type="molecule type" value="Genomic_DNA"/>
</dbReference>
<evidence type="ECO:0000256" key="1">
    <source>
        <dbReference type="ARBA" id="ARBA00022723"/>
    </source>
</evidence>
<dbReference type="GO" id="GO:0005634">
    <property type="term" value="C:nucleus"/>
    <property type="evidence" value="ECO:0007669"/>
    <property type="project" value="TreeGrafter"/>
</dbReference>
<keyword evidence="7" id="KW-1185">Reference proteome</keyword>
<dbReference type="GO" id="GO:0006511">
    <property type="term" value="P:ubiquitin-dependent protein catabolic process"/>
    <property type="evidence" value="ECO:0007669"/>
    <property type="project" value="TreeGrafter"/>
</dbReference>
<dbReference type="PANTHER" id="PTHR45931:SF3">
    <property type="entry name" value="RING ZINC FINGER-CONTAINING PROTEIN"/>
    <property type="match status" value="1"/>
</dbReference>
<comment type="caution">
    <text evidence="6">The sequence shown here is derived from an EMBL/GenBank/DDBJ whole genome shotgun (WGS) entry which is preliminary data.</text>
</comment>
<protein>
    <recommendedName>
        <fullName evidence="5">RING-type domain-containing protein</fullName>
    </recommendedName>
</protein>
<keyword evidence="1" id="KW-0479">Metal-binding</keyword>
<dbReference type="Proteomes" id="UP001295684">
    <property type="component" value="Unassembled WGS sequence"/>
</dbReference>
<dbReference type="AlphaFoldDB" id="A0AAD1XFD6"/>
<evidence type="ECO:0000313" key="7">
    <source>
        <dbReference type="Proteomes" id="UP001295684"/>
    </source>
</evidence>
<name>A0AAD1XFD6_EUPCR</name>
<sequence>MMMKDKVEKLKEDTEETKGFQTSSYVDNTQHLTSQSPCIFYIDDCNLNTTKFAKSSRMKTSLKILKSILSIVTEEDLQANLGDILATFDTNGVCILIDCAHIFHKRCIKDWIKEHNTCPICRKKIYEKALELQTSLISTLFDRFDEGSFDKRFKLCNGAFTSSECTFCCE</sequence>
<dbReference type="SUPFAM" id="SSF57850">
    <property type="entry name" value="RING/U-box"/>
    <property type="match status" value="1"/>
</dbReference>
<gene>
    <name evidence="6" type="ORF">ECRASSUSDP1_LOCUS11279</name>
</gene>
<keyword evidence="3" id="KW-0862">Zinc</keyword>
<proteinExistence type="predicted"/>
<dbReference type="GO" id="GO:0061630">
    <property type="term" value="F:ubiquitin protein ligase activity"/>
    <property type="evidence" value="ECO:0007669"/>
    <property type="project" value="TreeGrafter"/>
</dbReference>